<name>A0A699X7S1_TANCI</name>
<feature type="non-terminal residue" evidence="2">
    <location>
        <position position="93"/>
    </location>
</feature>
<comment type="caution">
    <text evidence="2">The sequence shown here is derived from an EMBL/GenBank/DDBJ whole genome shotgun (WGS) entry which is preliminary data.</text>
</comment>
<dbReference type="EMBL" id="BKCJ011807093">
    <property type="protein sequence ID" value="GFD54530.1"/>
    <property type="molecule type" value="Genomic_DNA"/>
</dbReference>
<feature type="non-terminal residue" evidence="2">
    <location>
        <position position="1"/>
    </location>
</feature>
<dbReference type="AlphaFoldDB" id="A0A699X7S1"/>
<evidence type="ECO:0000256" key="1">
    <source>
        <dbReference type="SAM" id="MobiDB-lite"/>
    </source>
</evidence>
<organism evidence="2">
    <name type="scientific">Tanacetum cinerariifolium</name>
    <name type="common">Dalmatian daisy</name>
    <name type="synonym">Chrysanthemum cinerariifolium</name>
    <dbReference type="NCBI Taxonomy" id="118510"/>
    <lineage>
        <taxon>Eukaryota</taxon>
        <taxon>Viridiplantae</taxon>
        <taxon>Streptophyta</taxon>
        <taxon>Embryophyta</taxon>
        <taxon>Tracheophyta</taxon>
        <taxon>Spermatophyta</taxon>
        <taxon>Magnoliopsida</taxon>
        <taxon>eudicotyledons</taxon>
        <taxon>Gunneridae</taxon>
        <taxon>Pentapetalae</taxon>
        <taxon>asterids</taxon>
        <taxon>campanulids</taxon>
        <taxon>Asterales</taxon>
        <taxon>Asteraceae</taxon>
        <taxon>Asteroideae</taxon>
        <taxon>Anthemideae</taxon>
        <taxon>Anthemidinae</taxon>
        <taxon>Tanacetum</taxon>
    </lineage>
</organism>
<sequence length="93" mass="9994">AFALKTEVIHNGGFLGVEGALAIVVHGGQAAVLHGEIVRVALAVKLFFDGSHRGHFFFVLHGDRCFRWVFGNGPKAGRPGYTEPGRSSFSESK</sequence>
<reference evidence="2" key="1">
    <citation type="journal article" date="2019" name="Sci. Rep.">
        <title>Draft genome of Tanacetum cinerariifolium, the natural source of mosquito coil.</title>
        <authorList>
            <person name="Yamashiro T."/>
            <person name="Shiraishi A."/>
            <person name="Satake H."/>
            <person name="Nakayama K."/>
        </authorList>
    </citation>
    <scope>NUCLEOTIDE SEQUENCE</scope>
</reference>
<evidence type="ECO:0000313" key="2">
    <source>
        <dbReference type="EMBL" id="GFD54530.1"/>
    </source>
</evidence>
<proteinExistence type="predicted"/>
<feature type="region of interest" description="Disordered" evidence="1">
    <location>
        <begin position="73"/>
        <end position="93"/>
    </location>
</feature>
<accession>A0A699X7S1</accession>
<protein>
    <submittedName>
        <fullName evidence="2">Uncharacterized protein</fullName>
    </submittedName>
</protein>
<gene>
    <name evidence="2" type="ORF">Tci_926499</name>
</gene>